<dbReference type="AlphaFoldDB" id="A0A1Y1QJL4"/>
<dbReference type="Pfam" id="PF07603">
    <property type="entry name" value="Lcl_C"/>
    <property type="match status" value="1"/>
</dbReference>
<evidence type="ECO:0000256" key="1">
    <source>
        <dbReference type="SAM" id="SignalP"/>
    </source>
</evidence>
<evidence type="ECO:0000313" key="3">
    <source>
        <dbReference type="EMBL" id="OQX07284.1"/>
    </source>
</evidence>
<organism evidence="3 4">
    <name type="scientific">Thiothrix lacustris</name>
    <dbReference type="NCBI Taxonomy" id="525917"/>
    <lineage>
        <taxon>Bacteria</taxon>
        <taxon>Pseudomonadati</taxon>
        <taxon>Pseudomonadota</taxon>
        <taxon>Gammaproteobacteria</taxon>
        <taxon>Thiotrichales</taxon>
        <taxon>Thiotrichaceae</taxon>
        <taxon>Thiothrix</taxon>
    </lineage>
</organism>
<dbReference type="InterPro" id="IPR011460">
    <property type="entry name" value="Lcl_C"/>
</dbReference>
<dbReference type="EMBL" id="MTEJ01000214">
    <property type="protein sequence ID" value="OQX07284.1"/>
    <property type="molecule type" value="Genomic_DNA"/>
</dbReference>
<sequence length="235" mass="24663">MNGYKNFSPVVAISLLMALLSGCGGGGGETAQNTVIGGTTAPVVSPTVAPKTFTTVETSGVKTCVTDNSTKLMWEVKTDEAAGGTPGFRDKDYGYNWGTVGKDAGTALTANLLDTTKPPCQASGTVMTKCTTDAYVKAVNAVALCGYTDWRLPTIDELRGLIDTSRPAKPFIYPELGSTSSDPEEQGKAVRGYWASNTATVGHAAVSFSLATGDRAQGHNDIQSFNYLRLVRTSN</sequence>
<feature type="chain" id="PRO_5012169071" description="Lcl C-terminal domain-containing protein" evidence="1">
    <location>
        <begin position="27"/>
        <end position="235"/>
    </location>
</feature>
<evidence type="ECO:0000313" key="4">
    <source>
        <dbReference type="Proteomes" id="UP000192491"/>
    </source>
</evidence>
<feature type="signal peptide" evidence="1">
    <location>
        <begin position="1"/>
        <end position="26"/>
    </location>
</feature>
<gene>
    <name evidence="3" type="ORF">BWK73_28565</name>
</gene>
<dbReference type="PROSITE" id="PS51257">
    <property type="entry name" value="PROKAR_LIPOPROTEIN"/>
    <property type="match status" value="1"/>
</dbReference>
<protein>
    <recommendedName>
        <fullName evidence="2">Lcl C-terminal domain-containing protein</fullName>
    </recommendedName>
</protein>
<feature type="domain" description="Lcl C-terminal" evidence="2">
    <location>
        <begin position="64"/>
        <end position="232"/>
    </location>
</feature>
<dbReference type="Proteomes" id="UP000192491">
    <property type="component" value="Unassembled WGS sequence"/>
</dbReference>
<keyword evidence="1" id="KW-0732">Signal</keyword>
<proteinExistence type="predicted"/>
<name>A0A1Y1QJL4_9GAMM</name>
<accession>A0A1Y1QJL4</accession>
<comment type="caution">
    <text evidence="3">The sequence shown here is derived from an EMBL/GenBank/DDBJ whole genome shotgun (WGS) entry which is preliminary data.</text>
</comment>
<reference evidence="3 4" key="1">
    <citation type="submission" date="2017-01" db="EMBL/GenBank/DDBJ databases">
        <title>Novel large sulfur bacteria in the metagenomes of groundwater-fed chemosynthetic microbial mats in the Lake Huron basin.</title>
        <authorList>
            <person name="Sharrar A.M."/>
            <person name="Flood B.E."/>
            <person name="Bailey J.V."/>
            <person name="Jones D.S."/>
            <person name="Biddanda B."/>
            <person name="Ruberg S.A."/>
            <person name="Marcus D.N."/>
            <person name="Dick G.J."/>
        </authorList>
    </citation>
    <scope>NUCLEOTIDE SEQUENCE [LARGE SCALE GENOMIC DNA]</scope>
    <source>
        <strain evidence="3">A8</strain>
    </source>
</reference>
<evidence type="ECO:0000259" key="2">
    <source>
        <dbReference type="Pfam" id="PF07603"/>
    </source>
</evidence>